<evidence type="ECO:0000259" key="7">
    <source>
        <dbReference type="PROSITE" id="PS51918"/>
    </source>
</evidence>
<dbReference type="GO" id="GO:0051539">
    <property type="term" value="F:4 iron, 4 sulfur cluster binding"/>
    <property type="evidence" value="ECO:0007669"/>
    <property type="project" value="UniProtKB-KW"/>
</dbReference>
<feature type="domain" description="Radical SAM core" evidence="7">
    <location>
        <begin position="66"/>
        <end position="285"/>
    </location>
</feature>
<dbReference type="Pfam" id="PF04055">
    <property type="entry name" value="Radical_SAM"/>
    <property type="match status" value="1"/>
</dbReference>
<dbReference type="InterPro" id="IPR007197">
    <property type="entry name" value="rSAM"/>
</dbReference>
<evidence type="ECO:0000256" key="1">
    <source>
        <dbReference type="ARBA" id="ARBA00022485"/>
    </source>
</evidence>
<dbReference type="EMBL" id="FNHQ01000029">
    <property type="protein sequence ID" value="SDN18830.1"/>
    <property type="molecule type" value="Genomic_DNA"/>
</dbReference>
<keyword evidence="1" id="KW-0004">4Fe-4S</keyword>
<dbReference type="SFLD" id="SFLDS00029">
    <property type="entry name" value="Radical_SAM"/>
    <property type="match status" value="1"/>
</dbReference>
<evidence type="ECO:0000256" key="5">
    <source>
        <dbReference type="ARBA" id="ARBA00023014"/>
    </source>
</evidence>
<organism evidence="8 9">
    <name type="scientific">Megasphaera paucivorans</name>
    <dbReference type="NCBI Taxonomy" id="349095"/>
    <lineage>
        <taxon>Bacteria</taxon>
        <taxon>Bacillati</taxon>
        <taxon>Bacillota</taxon>
        <taxon>Negativicutes</taxon>
        <taxon>Veillonellales</taxon>
        <taxon>Veillonellaceae</taxon>
        <taxon>Megasphaera</taxon>
    </lineage>
</organism>
<feature type="binding site" evidence="6">
    <location>
        <position position="88"/>
    </location>
    <ligand>
        <name>[4Fe-4S] cluster</name>
        <dbReference type="ChEBI" id="CHEBI:49883"/>
        <note>4Fe-4S-S-AdoMet</note>
    </ligand>
</feature>
<dbReference type="Proteomes" id="UP000199309">
    <property type="component" value="Unassembled WGS sequence"/>
</dbReference>
<dbReference type="InterPro" id="IPR058240">
    <property type="entry name" value="rSAM_sf"/>
</dbReference>
<dbReference type="CDD" id="cd01335">
    <property type="entry name" value="Radical_SAM"/>
    <property type="match status" value="1"/>
</dbReference>
<comment type="cofactor">
    <cofactor evidence="6">
        <name>[4Fe-4S] cluster</name>
        <dbReference type="ChEBI" id="CHEBI:49883"/>
    </cofactor>
    <text evidence="6">Binds 1 [4Fe-4S] cluster. The cluster is coordinated with 3 cysteines and an exchangeable S-adenosyl-L-methionine.</text>
</comment>
<evidence type="ECO:0000256" key="2">
    <source>
        <dbReference type="ARBA" id="ARBA00022691"/>
    </source>
</evidence>
<dbReference type="Gene3D" id="3.20.20.70">
    <property type="entry name" value="Aldolase class I"/>
    <property type="match status" value="1"/>
</dbReference>
<accession>A0A1G9ZBJ6</accession>
<evidence type="ECO:0000256" key="3">
    <source>
        <dbReference type="ARBA" id="ARBA00022723"/>
    </source>
</evidence>
<dbReference type="InterPro" id="IPR027596">
    <property type="entry name" value="AmmeMemoSam_rS"/>
</dbReference>
<dbReference type="PROSITE" id="PS51918">
    <property type="entry name" value="RADICAL_SAM"/>
    <property type="match status" value="1"/>
</dbReference>
<evidence type="ECO:0000313" key="8">
    <source>
        <dbReference type="EMBL" id="SDN18830.1"/>
    </source>
</evidence>
<dbReference type="PIRSF" id="PIRSF004869">
    <property type="entry name" value="PflX_prd"/>
    <property type="match status" value="1"/>
</dbReference>
<keyword evidence="5 6" id="KW-0411">Iron-sulfur</keyword>
<name>A0A1G9ZBJ6_9FIRM</name>
<dbReference type="GO" id="GO:0016829">
    <property type="term" value="F:lyase activity"/>
    <property type="evidence" value="ECO:0007669"/>
    <property type="project" value="UniProtKB-KW"/>
</dbReference>
<dbReference type="InterPro" id="IPR013785">
    <property type="entry name" value="Aldolase_TIM"/>
</dbReference>
<evidence type="ECO:0000313" key="9">
    <source>
        <dbReference type="Proteomes" id="UP000199309"/>
    </source>
</evidence>
<keyword evidence="8" id="KW-0456">Lyase</keyword>
<reference evidence="8 9" key="1">
    <citation type="submission" date="2016-10" db="EMBL/GenBank/DDBJ databases">
        <authorList>
            <person name="de Groot N.N."/>
        </authorList>
    </citation>
    <scope>NUCLEOTIDE SEQUENCE [LARGE SCALE GENOMIC DNA]</scope>
    <source>
        <strain evidence="8 9">DSM 16981</strain>
    </source>
</reference>
<evidence type="ECO:0000256" key="4">
    <source>
        <dbReference type="ARBA" id="ARBA00023004"/>
    </source>
</evidence>
<dbReference type="RefSeq" id="WP_091652026.1">
    <property type="nucleotide sequence ID" value="NZ_FNHQ01000029.1"/>
</dbReference>
<keyword evidence="4 6" id="KW-0408">Iron</keyword>
<dbReference type="PANTHER" id="PTHR30352:SF5">
    <property type="entry name" value="PYRUVATE FORMATE-LYASE 1-ACTIVATING ENZYME"/>
    <property type="match status" value="1"/>
</dbReference>
<keyword evidence="9" id="KW-1185">Reference proteome</keyword>
<dbReference type="NCBIfam" id="TIGR04337">
    <property type="entry name" value="AmmeMemoSam_rS"/>
    <property type="match status" value="1"/>
</dbReference>
<dbReference type="SFLD" id="SFLDG01101">
    <property type="entry name" value="Uncharacterised_Radical_SAM_Su"/>
    <property type="match status" value="1"/>
</dbReference>
<dbReference type="AlphaFoldDB" id="A0A1G9ZBJ6"/>
<dbReference type="OrthoDB" id="9778883at2"/>
<dbReference type="STRING" id="349095.SAMN05660299_02284"/>
<feature type="binding site" evidence="6">
    <location>
        <position position="85"/>
    </location>
    <ligand>
        <name>[4Fe-4S] cluster</name>
        <dbReference type="ChEBI" id="CHEBI:49883"/>
        <note>4Fe-4S-S-AdoMet</note>
    </ligand>
</feature>
<gene>
    <name evidence="8" type="ORF">SAMN05660299_02284</name>
</gene>
<feature type="binding site" evidence="6">
    <location>
        <position position="81"/>
    </location>
    <ligand>
        <name>[4Fe-4S] cluster</name>
        <dbReference type="ChEBI" id="CHEBI:49883"/>
        <note>4Fe-4S-S-AdoMet</note>
    </ligand>
</feature>
<keyword evidence="2 6" id="KW-0949">S-adenosyl-L-methionine</keyword>
<dbReference type="InterPro" id="IPR034457">
    <property type="entry name" value="Organic_radical-activating"/>
</dbReference>
<keyword evidence="3 6" id="KW-0479">Metal-binding</keyword>
<dbReference type="GO" id="GO:0046872">
    <property type="term" value="F:metal ion binding"/>
    <property type="evidence" value="ECO:0007669"/>
    <property type="project" value="UniProtKB-KW"/>
</dbReference>
<evidence type="ECO:0000256" key="6">
    <source>
        <dbReference type="PIRSR" id="PIRSR004869-50"/>
    </source>
</evidence>
<proteinExistence type="predicted"/>
<keyword evidence="8" id="KW-0670">Pyruvate</keyword>
<sequence>MEALYYEKKPANAIHCMLCPHHCLIPPGHCGRCHTRYNDAGILLALNYGQCTSMALDPVEKKPLQRFHPGSFILSLGSWGCNFHCSFCQNWQISQDIPSYEEISPQDAVRLAIQLKKRGNIGIAYTYNEPIIWYEFLRQTAPLIHKAGLYNVVVTNGFIEEAPLRELLPLIDAWNIDIKSFDENFYLRRCKGALSPVKRTIALAAAAAHVEVTTLLIPGENDKIEEIEKTAHWLSKIDPQIPFHLTRYFPQYKMSLPATPISTLRSGAAAAKKWLDYVYIGNVPDDDLDQV</sequence>
<protein>
    <submittedName>
        <fullName evidence="8">Pyruvate formate lyase activating enzyme</fullName>
    </submittedName>
</protein>
<dbReference type="SUPFAM" id="SSF102114">
    <property type="entry name" value="Radical SAM enzymes"/>
    <property type="match status" value="1"/>
</dbReference>
<dbReference type="PANTHER" id="PTHR30352">
    <property type="entry name" value="PYRUVATE FORMATE-LYASE-ACTIVATING ENZYME"/>
    <property type="match status" value="1"/>
</dbReference>
<dbReference type="InterPro" id="IPR016431">
    <property type="entry name" value="Pyrv-formate_lyase-activ_prd"/>
</dbReference>